<accession>A0A1H3L0U2</accession>
<proteinExistence type="predicted"/>
<sequence>MDKTIADRLKEARNKVGMYQEDAARCMQMSRPTLSAIESGKRAVTAEEIRDFSSLYHVSSNWLLYGDNHEETAKIQRLGKYYQLFSKLNGSEQNEVISYMEQMLSK</sequence>
<dbReference type="PANTHER" id="PTHR46558:SF13">
    <property type="entry name" value="HTH-TYPE TRANSCRIPTIONAL REGULATOR IMMR"/>
    <property type="match status" value="1"/>
</dbReference>
<dbReference type="GO" id="GO:0003677">
    <property type="term" value="F:DNA binding"/>
    <property type="evidence" value="ECO:0007669"/>
    <property type="project" value="UniProtKB-KW"/>
</dbReference>
<dbReference type="EMBL" id="FNPG01000023">
    <property type="protein sequence ID" value="SDY57578.1"/>
    <property type="molecule type" value="Genomic_DNA"/>
</dbReference>
<protein>
    <submittedName>
        <fullName evidence="3">Helix-turn-helix domain-containing protein</fullName>
    </submittedName>
</protein>
<dbReference type="RefSeq" id="WP_074718336.1">
    <property type="nucleotide sequence ID" value="NZ_FNPG01000023.1"/>
</dbReference>
<evidence type="ECO:0000313" key="3">
    <source>
        <dbReference type="EMBL" id="SDY57578.1"/>
    </source>
</evidence>
<gene>
    <name evidence="3" type="ORF">SAMN02910414_01860</name>
</gene>
<dbReference type="PROSITE" id="PS50943">
    <property type="entry name" value="HTH_CROC1"/>
    <property type="match status" value="1"/>
</dbReference>
<name>A0A1H3L0U2_9FIRM</name>
<keyword evidence="1" id="KW-0238">DNA-binding</keyword>
<dbReference type="PANTHER" id="PTHR46558">
    <property type="entry name" value="TRACRIPTIONAL REGULATORY PROTEIN-RELATED-RELATED"/>
    <property type="match status" value="1"/>
</dbReference>
<reference evidence="3 4" key="1">
    <citation type="submission" date="2016-10" db="EMBL/GenBank/DDBJ databases">
        <authorList>
            <person name="de Groot N.N."/>
        </authorList>
    </citation>
    <scope>NUCLEOTIDE SEQUENCE [LARGE SCALE GENOMIC DNA]</scope>
    <source>
        <strain evidence="3 4">DSM 14045</strain>
    </source>
</reference>
<dbReference type="OrthoDB" id="2735991at2"/>
<dbReference type="Proteomes" id="UP000183918">
    <property type="component" value="Unassembled WGS sequence"/>
</dbReference>
<dbReference type="InterPro" id="IPR001387">
    <property type="entry name" value="Cro/C1-type_HTH"/>
</dbReference>
<dbReference type="Gene3D" id="1.10.260.40">
    <property type="entry name" value="lambda repressor-like DNA-binding domains"/>
    <property type="match status" value="1"/>
</dbReference>
<dbReference type="CDD" id="cd00093">
    <property type="entry name" value="HTH_XRE"/>
    <property type="match status" value="1"/>
</dbReference>
<dbReference type="AlphaFoldDB" id="A0A1H3L0U2"/>
<organism evidence="3 4">
    <name type="scientific">Lachnobacterium bovis DSM 14045</name>
    <dbReference type="NCBI Taxonomy" id="1122142"/>
    <lineage>
        <taxon>Bacteria</taxon>
        <taxon>Bacillati</taxon>
        <taxon>Bacillota</taxon>
        <taxon>Clostridia</taxon>
        <taxon>Lachnospirales</taxon>
        <taxon>Lachnospiraceae</taxon>
        <taxon>Lachnobacterium</taxon>
    </lineage>
</organism>
<dbReference type="STRING" id="1122142.SAMN02910414_01860"/>
<feature type="domain" description="HTH cro/C1-type" evidence="2">
    <location>
        <begin position="9"/>
        <end position="63"/>
    </location>
</feature>
<dbReference type="Pfam" id="PF01381">
    <property type="entry name" value="HTH_3"/>
    <property type="match status" value="1"/>
</dbReference>
<dbReference type="InterPro" id="IPR010982">
    <property type="entry name" value="Lambda_DNA-bd_dom_sf"/>
</dbReference>
<evidence type="ECO:0000259" key="2">
    <source>
        <dbReference type="PROSITE" id="PS50943"/>
    </source>
</evidence>
<keyword evidence="4" id="KW-1185">Reference proteome</keyword>
<evidence type="ECO:0000313" key="4">
    <source>
        <dbReference type="Proteomes" id="UP000183918"/>
    </source>
</evidence>
<evidence type="ECO:0000256" key="1">
    <source>
        <dbReference type="ARBA" id="ARBA00023125"/>
    </source>
</evidence>
<dbReference type="SMART" id="SM00530">
    <property type="entry name" value="HTH_XRE"/>
    <property type="match status" value="1"/>
</dbReference>
<dbReference type="SUPFAM" id="SSF47413">
    <property type="entry name" value="lambda repressor-like DNA-binding domains"/>
    <property type="match status" value="1"/>
</dbReference>